<protein>
    <submittedName>
        <fullName evidence="1">Uncharacterized protein</fullName>
    </submittedName>
</protein>
<dbReference type="Gramene" id="OE9A034588T1">
    <property type="protein sequence ID" value="OE9A034588C1"/>
    <property type="gene ID" value="OE9A034588"/>
</dbReference>
<dbReference type="Proteomes" id="UP000594638">
    <property type="component" value="Unassembled WGS sequence"/>
</dbReference>
<keyword evidence="2" id="KW-1185">Reference proteome</keyword>
<name>A0A8S0TBG5_OLEEU</name>
<gene>
    <name evidence="1" type="ORF">OLEA9_A034588</name>
</gene>
<sequence>MRHKLEVCTWSATLQRRKDSLIVPANNCTKLFSYNFFMLPFELNPLSLYPYPTVVVVEKRPPSIDALTSRTAESSQQHRRVKLIPTATLL</sequence>
<evidence type="ECO:0000313" key="1">
    <source>
        <dbReference type="EMBL" id="CAA3001550.1"/>
    </source>
</evidence>
<dbReference type="EMBL" id="CACTIH010005765">
    <property type="protein sequence ID" value="CAA3001550.1"/>
    <property type="molecule type" value="Genomic_DNA"/>
</dbReference>
<accession>A0A8S0TBG5</accession>
<proteinExistence type="predicted"/>
<reference evidence="1 2" key="1">
    <citation type="submission" date="2019-12" db="EMBL/GenBank/DDBJ databases">
        <authorList>
            <person name="Alioto T."/>
            <person name="Alioto T."/>
            <person name="Gomez Garrido J."/>
        </authorList>
    </citation>
    <scope>NUCLEOTIDE SEQUENCE [LARGE SCALE GENOMIC DNA]</scope>
</reference>
<comment type="caution">
    <text evidence="1">The sequence shown here is derived from an EMBL/GenBank/DDBJ whole genome shotgun (WGS) entry which is preliminary data.</text>
</comment>
<dbReference type="AlphaFoldDB" id="A0A8S0TBG5"/>
<evidence type="ECO:0000313" key="2">
    <source>
        <dbReference type="Proteomes" id="UP000594638"/>
    </source>
</evidence>
<organism evidence="1 2">
    <name type="scientific">Olea europaea subsp. europaea</name>
    <dbReference type="NCBI Taxonomy" id="158383"/>
    <lineage>
        <taxon>Eukaryota</taxon>
        <taxon>Viridiplantae</taxon>
        <taxon>Streptophyta</taxon>
        <taxon>Embryophyta</taxon>
        <taxon>Tracheophyta</taxon>
        <taxon>Spermatophyta</taxon>
        <taxon>Magnoliopsida</taxon>
        <taxon>eudicotyledons</taxon>
        <taxon>Gunneridae</taxon>
        <taxon>Pentapetalae</taxon>
        <taxon>asterids</taxon>
        <taxon>lamiids</taxon>
        <taxon>Lamiales</taxon>
        <taxon>Oleaceae</taxon>
        <taxon>Oleeae</taxon>
        <taxon>Olea</taxon>
    </lineage>
</organism>